<dbReference type="AlphaFoldDB" id="A0A8T1WCF0"/>
<dbReference type="Proteomes" id="UP000694044">
    <property type="component" value="Unassembled WGS sequence"/>
</dbReference>
<feature type="domain" description="RING-type" evidence="13">
    <location>
        <begin position="274"/>
        <end position="323"/>
    </location>
</feature>
<evidence type="ECO:0000256" key="5">
    <source>
        <dbReference type="ARBA" id="ARBA00022692"/>
    </source>
</evidence>
<dbReference type="Pfam" id="PF00787">
    <property type="entry name" value="PX"/>
    <property type="match status" value="1"/>
</dbReference>
<evidence type="ECO:0000256" key="7">
    <source>
        <dbReference type="ARBA" id="ARBA00022771"/>
    </source>
</evidence>
<keyword evidence="9" id="KW-0862">Zinc</keyword>
<feature type="domain" description="PX" evidence="14">
    <location>
        <begin position="80"/>
        <end position="242"/>
    </location>
</feature>
<evidence type="ECO:0000256" key="8">
    <source>
        <dbReference type="ARBA" id="ARBA00022786"/>
    </source>
</evidence>
<dbReference type="InterPro" id="IPR001841">
    <property type="entry name" value="Znf_RING"/>
</dbReference>
<dbReference type="FunFam" id="3.30.1520.10:FF:000121">
    <property type="entry name" value="Uncharacterized protein"/>
    <property type="match status" value="1"/>
</dbReference>
<keyword evidence="11" id="KW-0472">Membrane</keyword>
<comment type="subcellular location">
    <subcellularLocation>
        <location evidence="2">Membrane</location>
        <topology evidence="2">Multi-pass membrane protein</topology>
    </subcellularLocation>
</comment>
<dbReference type="GO" id="GO:0008270">
    <property type="term" value="F:zinc ion binding"/>
    <property type="evidence" value="ECO:0007669"/>
    <property type="project" value="UniProtKB-KW"/>
</dbReference>
<evidence type="ECO:0000256" key="2">
    <source>
        <dbReference type="ARBA" id="ARBA00004141"/>
    </source>
</evidence>
<dbReference type="GO" id="GO:0006511">
    <property type="term" value="P:ubiquitin-dependent protein catabolic process"/>
    <property type="evidence" value="ECO:0007669"/>
    <property type="project" value="TreeGrafter"/>
</dbReference>
<dbReference type="InterPro" id="IPR001683">
    <property type="entry name" value="PX_dom"/>
</dbReference>
<keyword evidence="4" id="KW-0808">Transferase</keyword>
<dbReference type="GO" id="GO:0061630">
    <property type="term" value="F:ubiquitin protein ligase activity"/>
    <property type="evidence" value="ECO:0007669"/>
    <property type="project" value="UniProtKB-EC"/>
</dbReference>
<evidence type="ECO:0000256" key="10">
    <source>
        <dbReference type="ARBA" id="ARBA00022989"/>
    </source>
</evidence>
<dbReference type="GO" id="GO:0016567">
    <property type="term" value="P:protein ubiquitination"/>
    <property type="evidence" value="ECO:0007669"/>
    <property type="project" value="TreeGrafter"/>
</dbReference>
<proteinExistence type="predicted"/>
<dbReference type="Pfam" id="PF13639">
    <property type="entry name" value="zf-RING_2"/>
    <property type="match status" value="1"/>
</dbReference>
<evidence type="ECO:0000256" key="12">
    <source>
        <dbReference type="PROSITE-ProRule" id="PRU00175"/>
    </source>
</evidence>
<evidence type="ECO:0000256" key="4">
    <source>
        <dbReference type="ARBA" id="ARBA00022679"/>
    </source>
</evidence>
<evidence type="ECO:0000259" key="14">
    <source>
        <dbReference type="PROSITE" id="PS50195"/>
    </source>
</evidence>
<dbReference type="FunFam" id="3.30.40.10:FF:001409">
    <property type="entry name" value="Uncharacterized protein"/>
    <property type="match status" value="1"/>
</dbReference>
<organism evidence="15 16">
    <name type="scientific">Phytophthora pseudosyringae</name>
    <dbReference type="NCBI Taxonomy" id="221518"/>
    <lineage>
        <taxon>Eukaryota</taxon>
        <taxon>Sar</taxon>
        <taxon>Stramenopiles</taxon>
        <taxon>Oomycota</taxon>
        <taxon>Peronosporomycetes</taxon>
        <taxon>Peronosporales</taxon>
        <taxon>Peronosporaceae</taxon>
        <taxon>Phytophthora</taxon>
    </lineage>
</organism>
<dbReference type="GO" id="GO:0035091">
    <property type="term" value="F:phosphatidylinositol binding"/>
    <property type="evidence" value="ECO:0007669"/>
    <property type="project" value="InterPro"/>
</dbReference>
<reference evidence="15" key="1">
    <citation type="submission" date="2021-02" db="EMBL/GenBank/DDBJ databases">
        <authorList>
            <person name="Palmer J.M."/>
        </authorList>
    </citation>
    <scope>NUCLEOTIDE SEQUENCE</scope>
    <source>
        <strain evidence="15">SCRP734</strain>
    </source>
</reference>
<gene>
    <name evidence="15" type="ORF">PHYPSEUDO_009384</name>
</gene>
<keyword evidence="5" id="KW-0812">Transmembrane</keyword>
<evidence type="ECO:0000256" key="6">
    <source>
        <dbReference type="ARBA" id="ARBA00022723"/>
    </source>
</evidence>
<evidence type="ECO:0000256" key="1">
    <source>
        <dbReference type="ARBA" id="ARBA00000900"/>
    </source>
</evidence>
<evidence type="ECO:0000313" key="16">
    <source>
        <dbReference type="Proteomes" id="UP000694044"/>
    </source>
</evidence>
<protein>
    <recommendedName>
        <fullName evidence="3">RING-type E3 ubiquitin transferase</fullName>
        <ecNumber evidence="3">2.3.2.27</ecNumber>
    </recommendedName>
</protein>
<dbReference type="EMBL" id="JAGDFM010000039">
    <property type="protein sequence ID" value="KAG7389870.1"/>
    <property type="molecule type" value="Genomic_DNA"/>
</dbReference>
<evidence type="ECO:0000259" key="13">
    <source>
        <dbReference type="PROSITE" id="PS50089"/>
    </source>
</evidence>
<evidence type="ECO:0000256" key="3">
    <source>
        <dbReference type="ARBA" id="ARBA00012483"/>
    </source>
</evidence>
<evidence type="ECO:0000256" key="9">
    <source>
        <dbReference type="ARBA" id="ARBA00022833"/>
    </source>
</evidence>
<dbReference type="PANTHER" id="PTHR45977">
    <property type="entry name" value="TARGET OF ERK KINASE MPK-1"/>
    <property type="match status" value="1"/>
</dbReference>
<keyword evidence="16" id="KW-1185">Reference proteome</keyword>
<dbReference type="CDD" id="cd06093">
    <property type="entry name" value="PX_domain"/>
    <property type="match status" value="1"/>
</dbReference>
<comment type="caution">
    <text evidence="15">The sequence shown here is derived from an EMBL/GenBank/DDBJ whole genome shotgun (WGS) entry which is preliminary data.</text>
</comment>
<comment type="catalytic activity">
    <reaction evidence="1">
        <text>S-ubiquitinyl-[E2 ubiquitin-conjugating enzyme]-L-cysteine + [acceptor protein]-L-lysine = [E2 ubiquitin-conjugating enzyme]-L-cysteine + N(6)-ubiquitinyl-[acceptor protein]-L-lysine.</text>
        <dbReference type="EC" id="2.3.2.27"/>
    </reaction>
</comment>
<name>A0A8T1WCF0_9STRA</name>
<keyword evidence="6" id="KW-0479">Metal-binding</keyword>
<keyword evidence="8" id="KW-0833">Ubl conjugation pathway</keyword>
<dbReference type="OrthoDB" id="8062037at2759"/>
<dbReference type="PANTHER" id="PTHR45977:SF4">
    <property type="entry name" value="RING-TYPE DOMAIN-CONTAINING PROTEIN"/>
    <property type="match status" value="1"/>
</dbReference>
<accession>A0A8T1WCF0</accession>
<sequence length="339" mass="39369">MSPLRTAEGSLHFSIGRLRLKWPRPKTQLHHFHHSPASMPSRSTLLASPTLSATSSPLSVDELDGPSRRLLKARHHDMDKMEIETNTLTAMLHYETIKFTIYKLQIRSTARFADAGEWALIKRYSEFFYFRQTLLKLFEKWDLQFRSDAERVQCKEFALATALLLPALEIPTFPRKHMRCDTVAIIKERRTKLQQFVRKMLDAYTDISVFLHDTQSRSTRAFSNLSEILKVLEEFMVIPPHQKEINRRQTAAVLALEDVEVEQHATADCKDRTCCICLNDFDSDEEEEAVVEDRMVKLPCSHQFHEDCVIDWFNTSTTCPLCRKPAFTVDQWSFDVSIN</sequence>
<evidence type="ECO:0000313" key="15">
    <source>
        <dbReference type="EMBL" id="KAG7389870.1"/>
    </source>
</evidence>
<dbReference type="PROSITE" id="PS50089">
    <property type="entry name" value="ZF_RING_2"/>
    <property type="match status" value="1"/>
</dbReference>
<keyword evidence="10" id="KW-1133">Transmembrane helix</keyword>
<dbReference type="PROSITE" id="PS50195">
    <property type="entry name" value="PX"/>
    <property type="match status" value="1"/>
</dbReference>
<dbReference type="GO" id="GO:0016020">
    <property type="term" value="C:membrane"/>
    <property type="evidence" value="ECO:0007669"/>
    <property type="project" value="UniProtKB-SubCell"/>
</dbReference>
<evidence type="ECO:0000256" key="11">
    <source>
        <dbReference type="ARBA" id="ARBA00023136"/>
    </source>
</evidence>
<keyword evidence="7 12" id="KW-0863">Zinc-finger</keyword>
<dbReference type="SMART" id="SM00184">
    <property type="entry name" value="RING"/>
    <property type="match status" value="1"/>
</dbReference>
<dbReference type="EC" id="2.3.2.27" evidence="3"/>